<sequence>MRNEIGLMEDCLENVVGQQLHLEIEGHGVFDYEGAKLFFIQERAYLLALRLTPQQEGYLMTFDDLGDGWYTLRDILDEQEWQTAKDASGWEDYTGVLHR</sequence>
<evidence type="ECO:0000313" key="1">
    <source>
        <dbReference type="EMBL" id="MCX7571160.1"/>
    </source>
</evidence>
<proteinExistence type="predicted"/>
<gene>
    <name evidence="1" type="ORF">OS242_14505</name>
</gene>
<dbReference type="RefSeq" id="WP_267152409.1">
    <property type="nucleotide sequence ID" value="NZ_JAPMLT010000009.1"/>
</dbReference>
<evidence type="ECO:0008006" key="3">
    <source>
        <dbReference type="Google" id="ProtNLM"/>
    </source>
</evidence>
<evidence type="ECO:0000313" key="2">
    <source>
        <dbReference type="Proteomes" id="UP001208017"/>
    </source>
</evidence>
<dbReference type="Proteomes" id="UP001208017">
    <property type="component" value="Unassembled WGS sequence"/>
</dbReference>
<accession>A0ABT3X2M7</accession>
<keyword evidence="2" id="KW-1185">Reference proteome</keyword>
<comment type="caution">
    <text evidence="1">The sequence shown here is derived from an EMBL/GenBank/DDBJ whole genome shotgun (WGS) entry which is preliminary data.</text>
</comment>
<reference evidence="1 2" key="1">
    <citation type="submission" date="2022-11" db="EMBL/GenBank/DDBJ databases">
        <title>Study of microbial diversity in lake waters.</title>
        <authorList>
            <person name="Zhang J."/>
        </authorList>
    </citation>
    <scope>NUCLEOTIDE SEQUENCE [LARGE SCALE GENOMIC DNA]</scope>
    <source>
        <strain evidence="1 2">DT12</strain>
    </source>
</reference>
<organism evidence="1 2">
    <name type="scientific">Tumebacillus lacus</name>
    <dbReference type="NCBI Taxonomy" id="2995335"/>
    <lineage>
        <taxon>Bacteria</taxon>
        <taxon>Bacillati</taxon>
        <taxon>Bacillota</taxon>
        <taxon>Bacilli</taxon>
        <taxon>Bacillales</taxon>
        <taxon>Alicyclobacillaceae</taxon>
        <taxon>Tumebacillus</taxon>
    </lineage>
</organism>
<protein>
    <recommendedName>
        <fullName evidence="3">DUF5348 domain-containing protein</fullName>
    </recommendedName>
</protein>
<name>A0ABT3X2M7_9BACL</name>
<dbReference type="EMBL" id="JAPMLT010000009">
    <property type="protein sequence ID" value="MCX7571160.1"/>
    <property type="molecule type" value="Genomic_DNA"/>
</dbReference>